<dbReference type="Pfam" id="PF00102">
    <property type="entry name" value="Y_phosphatase"/>
    <property type="match status" value="1"/>
</dbReference>
<reference evidence="10 11" key="1">
    <citation type="submission" date="2018-06" db="EMBL/GenBank/DDBJ databases">
        <title>Whole genome sequencing of Candida tropicalis (genome annotated by CSBL at Korea University).</title>
        <authorList>
            <person name="Ahn J."/>
        </authorList>
    </citation>
    <scope>NUCLEOTIDE SEQUENCE [LARGE SCALE GENOMIC DNA]</scope>
    <source>
        <strain evidence="10 11">ATCC 20962</strain>
    </source>
</reference>
<evidence type="ECO:0000313" key="10">
    <source>
        <dbReference type="EMBL" id="RCK55170.1"/>
    </source>
</evidence>
<dbReference type="CDD" id="cd18533">
    <property type="entry name" value="PTP_fungal"/>
    <property type="match status" value="1"/>
</dbReference>
<dbReference type="PROSITE" id="PS00383">
    <property type="entry name" value="TYR_PHOSPHATASE_1"/>
    <property type="match status" value="1"/>
</dbReference>
<accession>A0A367XPQ7</accession>
<comment type="caution">
    <text evidence="10">The sequence shown here is derived from an EMBL/GenBank/DDBJ whole genome shotgun (WGS) entry which is preliminary data.</text>
</comment>
<dbReference type="PANTHER" id="PTHR19134">
    <property type="entry name" value="RECEPTOR-TYPE TYROSINE-PROTEIN PHOSPHATASE"/>
    <property type="match status" value="1"/>
</dbReference>
<dbReference type="PROSITE" id="PS50056">
    <property type="entry name" value="TYR_PHOSPHATASE_2"/>
    <property type="match status" value="1"/>
</dbReference>
<evidence type="ECO:0000259" key="8">
    <source>
        <dbReference type="PROSITE" id="PS50055"/>
    </source>
</evidence>
<evidence type="ECO:0000313" key="11">
    <source>
        <dbReference type="Proteomes" id="UP000253472"/>
    </source>
</evidence>
<name>A0A367XPQ7_9ASCO</name>
<dbReference type="GO" id="GO:0005737">
    <property type="term" value="C:cytoplasm"/>
    <property type="evidence" value="ECO:0007669"/>
    <property type="project" value="UniProtKB-SubCell"/>
</dbReference>
<keyword evidence="5" id="KW-0378">Hydrolase</keyword>
<keyword evidence="4" id="KW-0963">Cytoplasm</keyword>
<dbReference type="InterPro" id="IPR003595">
    <property type="entry name" value="Tyr_Pase_cat"/>
</dbReference>
<evidence type="ECO:0000259" key="9">
    <source>
        <dbReference type="PROSITE" id="PS50056"/>
    </source>
</evidence>
<dbReference type="GO" id="GO:0004725">
    <property type="term" value="F:protein tyrosine phosphatase activity"/>
    <property type="evidence" value="ECO:0007669"/>
    <property type="project" value="UniProtKB-EC"/>
</dbReference>
<dbReference type="SMART" id="SM00404">
    <property type="entry name" value="PTPc_motif"/>
    <property type="match status" value="1"/>
</dbReference>
<evidence type="ECO:0000256" key="6">
    <source>
        <dbReference type="ARBA" id="ARBA00022912"/>
    </source>
</evidence>
<dbReference type="PANTHER" id="PTHR19134:SF449">
    <property type="entry name" value="TYROSINE-PROTEIN PHOSPHATASE 1"/>
    <property type="match status" value="1"/>
</dbReference>
<dbReference type="PIRSF" id="PIRSF000938">
    <property type="entry name" value="PTPN1_yeast"/>
    <property type="match status" value="1"/>
</dbReference>
<dbReference type="EC" id="3.1.3.48" evidence="3"/>
<evidence type="ECO:0000256" key="4">
    <source>
        <dbReference type="ARBA" id="ARBA00022490"/>
    </source>
</evidence>
<dbReference type="Gene3D" id="3.90.190.10">
    <property type="entry name" value="Protein tyrosine phosphatase superfamily"/>
    <property type="match status" value="1"/>
</dbReference>
<dbReference type="PROSITE" id="PS50055">
    <property type="entry name" value="TYR_PHOSPHATASE_PTP"/>
    <property type="match status" value="1"/>
</dbReference>
<comment type="subcellular location">
    <subcellularLocation>
        <location evidence="1">Cytoplasm</location>
    </subcellularLocation>
</comment>
<gene>
    <name evidence="10" type="primary">PTP1_1</name>
    <name evidence="10" type="ORF">Cantr_03873</name>
</gene>
<comment type="similarity">
    <text evidence="2">Belongs to the protein-tyrosine phosphatase family. Non-receptor class subfamily.</text>
</comment>
<dbReference type="InterPro" id="IPR050348">
    <property type="entry name" value="Protein-Tyr_Phosphatase"/>
</dbReference>
<dbReference type="InterPro" id="IPR000242">
    <property type="entry name" value="PTP_cat"/>
</dbReference>
<dbReference type="EMBL" id="QLNQ01000030">
    <property type="protein sequence ID" value="RCK55170.1"/>
    <property type="molecule type" value="Genomic_DNA"/>
</dbReference>
<dbReference type="STRING" id="5486.A0A367XPQ7"/>
<evidence type="ECO:0000256" key="5">
    <source>
        <dbReference type="ARBA" id="ARBA00022801"/>
    </source>
</evidence>
<organism evidence="10 11">
    <name type="scientific">Candida viswanathii</name>
    <dbReference type="NCBI Taxonomy" id="5486"/>
    <lineage>
        <taxon>Eukaryota</taxon>
        <taxon>Fungi</taxon>
        <taxon>Dikarya</taxon>
        <taxon>Ascomycota</taxon>
        <taxon>Saccharomycotina</taxon>
        <taxon>Pichiomycetes</taxon>
        <taxon>Debaryomycetaceae</taxon>
        <taxon>Candida/Lodderomyces clade</taxon>
        <taxon>Candida</taxon>
    </lineage>
</organism>
<keyword evidence="6" id="KW-0904">Protein phosphatase</keyword>
<evidence type="ECO:0000256" key="1">
    <source>
        <dbReference type="ARBA" id="ARBA00004496"/>
    </source>
</evidence>
<dbReference type="PRINTS" id="PR00700">
    <property type="entry name" value="PRTYPHPHTASE"/>
</dbReference>
<dbReference type="Proteomes" id="UP000253472">
    <property type="component" value="Unassembled WGS sequence"/>
</dbReference>
<dbReference type="InterPro" id="IPR029021">
    <property type="entry name" value="Prot-tyrosine_phosphatase-like"/>
</dbReference>
<dbReference type="InterPro" id="IPR016130">
    <property type="entry name" value="Tyr_Pase_AS"/>
</dbReference>
<dbReference type="FunFam" id="3.90.190.10:FF:000115">
    <property type="entry name" value="Tyrosine-protein phosphatase 1"/>
    <property type="match status" value="1"/>
</dbReference>
<evidence type="ECO:0000256" key="3">
    <source>
        <dbReference type="ARBA" id="ARBA00013064"/>
    </source>
</evidence>
<dbReference type="SMART" id="SM00194">
    <property type="entry name" value="PTPc"/>
    <property type="match status" value="1"/>
</dbReference>
<dbReference type="InterPro" id="IPR016277">
    <property type="entry name" value="Ptp1"/>
</dbReference>
<sequence>MNIFKKPISAVTNGITSITSNDVAATNGGGNNNNHSHSHHHDGITPPRKSQVVIKVSPQKQRDNFNELNEIESQRIIEGLNNPDTSIWSITSGISRVNRSRNRYTNVTPWDRTRVKLPVVDETSQSDYINASHIHLRTSRDKVCNQYIACQGPLESTIHHFWAMAFNELEHQGNDVVVIVMVTPLVESDMVKCAKYWPELDETWDLAKETENDGIDLQDLSVKNVREDSTQLDDYVITELELTANGKTKKVYHFYYYKWADAKTPPSIQPLSDLSARIHEIRESSTDAENRLVPIVHCSAGVGRSGTFIVYDHLFRDVDVFRTLVRADGTSDKDLVYRAVCQLRSQRMMMVQTVYQYSFLYDVARTLYK</sequence>
<protein>
    <recommendedName>
        <fullName evidence="3">protein-tyrosine-phosphatase</fullName>
        <ecNumber evidence="3">3.1.3.48</ecNumber>
    </recommendedName>
</protein>
<keyword evidence="11" id="KW-1185">Reference proteome</keyword>
<evidence type="ECO:0000256" key="2">
    <source>
        <dbReference type="ARBA" id="ARBA00009649"/>
    </source>
</evidence>
<dbReference type="AlphaFoldDB" id="A0A367XPQ7"/>
<dbReference type="OrthoDB" id="10253954at2759"/>
<dbReference type="SUPFAM" id="SSF52799">
    <property type="entry name" value="(Phosphotyrosine protein) phosphatases II"/>
    <property type="match status" value="1"/>
</dbReference>
<proteinExistence type="inferred from homology"/>
<dbReference type="InterPro" id="IPR000387">
    <property type="entry name" value="Tyr_Pase_dom"/>
</dbReference>
<feature type="domain" description="Tyrosine specific protein phosphatases" evidence="9">
    <location>
        <begin position="272"/>
        <end position="358"/>
    </location>
</feature>
<feature type="region of interest" description="Disordered" evidence="7">
    <location>
        <begin position="22"/>
        <end position="47"/>
    </location>
</feature>
<evidence type="ECO:0000256" key="7">
    <source>
        <dbReference type="SAM" id="MobiDB-lite"/>
    </source>
</evidence>
<feature type="domain" description="Tyrosine-protein phosphatase" evidence="8">
    <location>
        <begin position="98"/>
        <end position="367"/>
    </location>
</feature>